<sequence length="306" mass="36459">MRYRLNKKMSGLGEKEILAPGDCLIEILTVESYKRKYGDSAPGRLLLRSLEHVHFCKAELQKDCVVGTFSVPQKEKLLEKPISFGYYMDKEKLLFVDESGFVAHIVKEMEEIRFQEQSYVAHFLFEFMERLIEDDVRFLQAYELKMTDMEDGLFREEIKDCPARMLAVRRELLRMNTYYDQLADFCEMLEENYTGFLGEEDCRLFRVMGKRIQRLADNTRNLREYTLQIREMYQARTAERQNKIMQFLTVVTTIFMPLTLITGWYGMNFVNMPEIHYRGSYFVIIGVVILIVVIEILYFKHKKWFD</sequence>
<dbReference type="FunFam" id="1.20.58.340:FF:000004">
    <property type="entry name" value="Magnesium transport protein CorA"/>
    <property type="match status" value="1"/>
</dbReference>
<dbReference type="RefSeq" id="WP_029469663.1">
    <property type="nucleotide sequence ID" value="NZ_AP031439.1"/>
</dbReference>
<feature type="transmembrane region" description="Helical" evidence="12">
    <location>
        <begin position="279"/>
        <end position="299"/>
    </location>
</feature>
<dbReference type="SUPFAM" id="SSF143865">
    <property type="entry name" value="CorA soluble domain-like"/>
    <property type="match status" value="1"/>
</dbReference>
<dbReference type="GO" id="GO:0005886">
    <property type="term" value="C:plasma membrane"/>
    <property type="evidence" value="ECO:0007669"/>
    <property type="project" value="UniProtKB-SubCell"/>
</dbReference>
<evidence type="ECO:0000256" key="2">
    <source>
        <dbReference type="ARBA" id="ARBA00009765"/>
    </source>
</evidence>
<dbReference type="PANTHER" id="PTHR46494:SF1">
    <property type="entry name" value="CORA FAMILY METAL ION TRANSPORTER (EUROFUNG)"/>
    <property type="match status" value="1"/>
</dbReference>
<evidence type="ECO:0000256" key="10">
    <source>
        <dbReference type="ARBA" id="ARBA00034269"/>
    </source>
</evidence>
<reference evidence="13 14" key="1">
    <citation type="submission" date="2019-01" db="EMBL/GenBank/DDBJ databases">
        <title>PMF-metabolizing Aryl O-demethylase.</title>
        <authorList>
            <person name="Kim M."/>
        </authorList>
    </citation>
    <scope>NUCLEOTIDE SEQUENCE [LARGE SCALE GENOMIC DNA]</scope>
    <source>
        <strain evidence="13 14">PMF1</strain>
    </source>
</reference>
<proteinExistence type="inferred from homology"/>
<keyword evidence="6" id="KW-0460">Magnesium</keyword>
<keyword evidence="8" id="KW-0406">Ion transport</keyword>
<evidence type="ECO:0000256" key="4">
    <source>
        <dbReference type="ARBA" id="ARBA00022475"/>
    </source>
</evidence>
<dbReference type="GO" id="GO:0015087">
    <property type="term" value="F:cobalt ion transmembrane transporter activity"/>
    <property type="evidence" value="ECO:0007669"/>
    <property type="project" value="TreeGrafter"/>
</dbReference>
<evidence type="ECO:0000256" key="9">
    <source>
        <dbReference type="ARBA" id="ARBA00023136"/>
    </source>
</evidence>
<keyword evidence="9 12" id="KW-0472">Membrane</keyword>
<evidence type="ECO:0000256" key="7">
    <source>
        <dbReference type="ARBA" id="ARBA00022989"/>
    </source>
</evidence>
<accession>A0A4P6LZM6</accession>
<dbReference type="CDD" id="cd12826">
    <property type="entry name" value="EcCorA_ZntB-like_u1"/>
    <property type="match status" value="1"/>
</dbReference>
<feature type="transmembrane region" description="Helical" evidence="12">
    <location>
        <begin position="244"/>
        <end position="267"/>
    </location>
</feature>
<gene>
    <name evidence="13" type="primary">corA_2</name>
    <name evidence="13" type="ORF">PMF13cell1_02991</name>
</gene>
<protein>
    <submittedName>
        <fullName evidence="13">Cobalt/magnesium transport protein CorA</fullName>
    </submittedName>
</protein>
<dbReference type="InterPro" id="IPR045861">
    <property type="entry name" value="CorA_cytoplasmic_dom"/>
</dbReference>
<comment type="catalytic activity">
    <reaction evidence="10">
        <text>Mg(2+)(in) = Mg(2+)(out)</text>
        <dbReference type="Rhea" id="RHEA:29827"/>
        <dbReference type="ChEBI" id="CHEBI:18420"/>
    </reaction>
</comment>
<evidence type="ECO:0000256" key="6">
    <source>
        <dbReference type="ARBA" id="ARBA00022842"/>
    </source>
</evidence>
<evidence type="ECO:0000256" key="8">
    <source>
        <dbReference type="ARBA" id="ARBA00023065"/>
    </source>
</evidence>
<evidence type="ECO:0000313" key="13">
    <source>
        <dbReference type="EMBL" id="QBE97432.1"/>
    </source>
</evidence>
<dbReference type="GO" id="GO:0015095">
    <property type="term" value="F:magnesium ion transmembrane transporter activity"/>
    <property type="evidence" value="ECO:0007669"/>
    <property type="project" value="TreeGrafter"/>
</dbReference>
<dbReference type="InterPro" id="IPR045863">
    <property type="entry name" value="CorA_TM1_TM2"/>
</dbReference>
<dbReference type="Pfam" id="PF01544">
    <property type="entry name" value="CorA"/>
    <property type="match status" value="1"/>
</dbReference>
<evidence type="ECO:0000256" key="3">
    <source>
        <dbReference type="ARBA" id="ARBA00022448"/>
    </source>
</evidence>
<dbReference type="Gene3D" id="1.20.58.340">
    <property type="entry name" value="Magnesium transport protein CorA, transmembrane region"/>
    <property type="match status" value="2"/>
</dbReference>
<keyword evidence="5 12" id="KW-0812">Transmembrane</keyword>
<dbReference type="Proteomes" id="UP000289794">
    <property type="component" value="Chromosome"/>
</dbReference>
<dbReference type="EMBL" id="CP035945">
    <property type="protein sequence ID" value="QBE97432.1"/>
    <property type="molecule type" value="Genomic_DNA"/>
</dbReference>
<dbReference type="GO" id="GO:0000287">
    <property type="term" value="F:magnesium ion binding"/>
    <property type="evidence" value="ECO:0007669"/>
    <property type="project" value="TreeGrafter"/>
</dbReference>
<comment type="function">
    <text evidence="11">Mediates influx of magnesium ions. Alternates between open and closed states. Activated by low cytoplasmic Mg(2+) levels. Inactive when cytoplasmic Mg(2+) levels are high.</text>
</comment>
<organism evidence="13 14">
    <name type="scientific">Blautia producta</name>
    <dbReference type="NCBI Taxonomy" id="33035"/>
    <lineage>
        <taxon>Bacteria</taxon>
        <taxon>Bacillati</taxon>
        <taxon>Bacillota</taxon>
        <taxon>Clostridia</taxon>
        <taxon>Lachnospirales</taxon>
        <taxon>Lachnospiraceae</taxon>
        <taxon>Blautia</taxon>
    </lineage>
</organism>
<evidence type="ECO:0000256" key="5">
    <source>
        <dbReference type="ARBA" id="ARBA00022692"/>
    </source>
</evidence>
<dbReference type="SUPFAM" id="SSF144083">
    <property type="entry name" value="Magnesium transport protein CorA, transmembrane region"/>
    <property type="match status" value="1"/>
</dbReference>
<evidence type="ECO:0000256" key="1">
    <source>
        <dbReference type="ARBA" id="ARBA00004651"/>
    </source>
</evidence>
<comment type="subcellular location">
    <subcellularLocation>
        <location evidence="1">Cell membrane</location>
        <topology evidence="1">Multi-pass membrane protein</topology>
    </subcellularLocation>
</comment>
<keyword evidence="7 12" id="KW-1133">Transmembrane helix</keyword>
<evidence type="ECO:0000256" key="11">
    <source>
        <dbReference type="ARBA" id="ARBA00045497"/>
    </source>
</evidence>
<comment type="similarity">
    <text evidence="2">Belongs to the CorA metal ion transporter (MIT) (TC 1.A.35) family.</text>
</comment>
<evidence type="ECO:0000256" key="12">
    <source>
        <dbReference type="SAM" id="Phobius"/>
    </source>
</evidence>
<keyword evidence="3" id="KW-0813">Transport</keyword>
<dbReference type="PANTHER" id="PTHR46494">
    <property type="entry name" value="CORA FAMILY METAL ION TRANSPORTER (EUROFUNG)"/>
    <property type="match status" value="1"/>
</dbReference>
<dbReference type="AlphaFoldDB" id="A0A4P6LZM6"/>
<dbReference type="GO" id="GO:0050897">
    <property type="term" value="F:cobalt ion binding"/>
    <property type="evidence" value="ECO:0007669"/>
    <property type="project" value="TreeGrafter"/>
</dbReference>
<dbReference type="InterPro" id="IPR002523">
    <property type="entry name" value="MgTranspt_CorA/ZnTranspt_ZntB"/>
</dbReference>
<name>A0A4P6LZM6_9FIRM</name>
<keyword evidence="4" id="KW-1003">Cell membrane</keyword>
<dbReference type="KEGG" id="bpro:PMF13cell1_02991"/>
<evidence type="ECO:0000313" key="14">
    <source>
        <dbReference type="Proteomes" id="UP000289794"/>
    </source>
</evidence>